<dbReference type="PROSITE" id="PS50119">
    <property type="entry name" value="ZF_BBOX"/>
    <property type="match status" value="1"/>
</dbReference>
<dbReference type="Proteomes" id="UP000507470">
    <property type="component" value="Unassembled WGS sequence"/>
</dbReference>
<keyword evidence="1" id="KW-0863">Zinc-finger</keyword>
<name>A0A6J8AWM6_MYTCO</name>
<gene>
    <name evidence="3" type="ORF">MCOR_12394</name>
</gene>
<protein>
    <recommendedName>
        <fullName evidence="2">B box-type domain-containing protein</fullName>
    </recommendedName>
</protein>
<keyword evidence="1" id="KW-0479">Metal-binding</keyword>
<evidence type="ECO:0000256" key="1">
    <source>
        <dbReference type="PROSITE-ProRule" id="PRU00024"/>
    </source>
</evidence>
<reference evidence="3 4" key="1">
    <citation type="submission" date="2020-06" db="EMBL/GenBank/DDBJ databases">
        <authorList>
            <person name="Li R."/>
            <person name="Bekaert M."/>
        </authorList>
    </citation>
    <scope>NUCLEOTIDE SEQUENCE [LARGE SCALE GENOMIC DNA]</scope>
    <source>
        <strain evidence="4">wild</strain>
    </source>
</reference>
<dbReference type="InterPro" id="IPR047153">
    <property type="entry name" value="TRIM45/56/19-like"/>
</dbReference>
<feature type="domain" description="B box-type" evidence="2">
    <location>
        <begin position="69"/>
        <end position="113"/>
    </location>
</feature>
<dbReference type="InterPro" id="IPR000315">
    <property type="entry name" value="Znf_B-box"/>
</dbReference>
<keyword evidence="4" id="KW-1185">Reference proteome</keyword>
<dbReference type="Gene3D" id="3.30.160.60">
    <property type="entry name" value="Classic Zinc Finger"/>
    <property type="match status" value="1"/>
</dbReference>
<evidence type="ECO:0000313" key="3">
    <source>
        <dbReference type="EMBL" id="CAC5375384.1"/>
    </source>
</evidence>
<sequence length="184" mass="21402">MALLKSCSCLICSNSLGDIDSPSRIFFCLDCDSTMCNSCKTVHEKITTLTGHSLIKYEEVNSFPTTSLMQAIKCHHHNGENREFYCSDHCTSFCFICFLQDHRRCEHSERIEKIANDMNQSVRIEEIINRIEKQQKSLETIHDHKHSTLQALNEERPKLEAEMSALIEKLTAMYYQLLMRRVTY</sequence>
<evidence type="ECO:0000313" key="4">
    <source>
        <dbReference type="Proteomes" id="UP000507470"/>
    </source>
</evidence>
<proteinExistence type="predicted"/>
<keyword evidence="1" id="KW-0862">Zinc</keyword>
<evidence type="ECO:0000259" key="2">
    <source>
        <dbReference type="PROSITE" id="PS50119"/>
    </source>
</evidence>
<dbReference type="PANTHER" id="PTHR25462:SF296">
    <property type="entry name" value="MEIOTIC P26, ISOFORM F"/>
    <property type="match status" value="1"/>
</dbReference>
<organism evidence="3 4">
    <name type="scientific">Mytilus coruscus</name>
    <name type="common">Sea mussel</name>
    <dbReference type="NCBI Taxonomy" id="42192"/>
    <lineage>
        <taxon>Eukaryota</taxon>
        <taxon>Metazoa</taxon>
        <taxon>Spiralia</taxon>
        <taxon>Lophotrochozoa</taxon>
        <taxon>Mollusca</taxon>
        <taxon>Bivalvia</taxon>
        <taxon>Autobranchia</taxon>
        <taxon>Pteriomorphia</taxon>
        <taxon>Mytilida</taxon>
        <taxon>Mytiloidea</taxon>
        <taxon>Mytilidae</taxon>
        <taxon>Mytilinae</taxon>
        <taxon>Mytilus</taxon>
    </lineage>
</organism>
<dbReference type="EMBL" id="CACVKT020002149">
    <property type="protein sequence ID" value="CAC5375384.1"/>
    <property type="molecule type" value="Genomic_DNA"/>
</dbReference>
<dbReference type="GO" id="GO:0008270">
    <property type="term" value="F:zinc ion binding"/>
    <property type="evidence" value="ECO:0007669"/>
    <property type="project" value="UniProtKB-KW"/>
</dbReference>
<dbReference type="PANTHER" id="PTHR25462">
    <property type="entry name" value="BONUS, ISOFORM C-RELATED"/>
    <property type="match status" value="1"/>
</dbReference>
<dbReference type="SUPFAM" id="SSF57845">
    <property type="entry name" value="B-box zinc-binding domain"/>
    <property type="match status" value="1"/>
</dbReference>
<dbReference type="AlphaFoldDB" id="A0A6J8AWM6"/>
<accession>A0A6J8AWM6</accession>